<name>A0A815LIM7_ADIRI</name>
<sequence length="133" mass="14903">MSSDEAPNSIIQLSLRALPLTTISIIPSPASLAKTVRRQCPMPCSTSTSQLRGIFRKTDRGEDFVLYEDNQMIIFATTINLSLLRQCKHWFVDGVFKACSEDFYQLFTVHALLKSVVIPLIYGLLIGKSADDY</sequence>
<dbReference type="AlphaFoldDB" id="A0A815LIM7"/>
<evidence type="ECO:0000313" key="4">
    <source>
        <dbReference type="Proteomes" id="UP000663852"/>
    </source>
</evidence>
<evidence type="ECO:0000313" key="3">
    <source>
        <dbReference type="Proteomes" id="UP000663828"/>
    </source>
</evidence>
<evidence type="ECO:0000313" key="2">
    <source>
        <dbReference type="EMBL" id="CAF1404716.1"/>
    </source>
</evidence>
<protein>
    <submittedName>
        <fullName evidence="2">Uncharacterized protein</fullName>
    </submittedName>
</protein>
<organism evidence="2 4">
    <name type="scientific">Adineta ricciae</name>
    <name type="common">Rotifer</name>
    <dbReference type="NCBI Taxonomy" id="249248"/>
    <lineage>
        <taxon>Eukaryota</taxon>
        <taxon>Metazoa</taxon>
        <taxon>Spiralia</taxon>
        <taxon>Gnathifera</taxon>
        <taxon>Rotifera</taxon>
        <taxon>Eurotatoria</taxon>
        <taxon>Bdelloidea</taxon>
        <taxon>Adinetida</taxon>
        <taxon>Adinetidae</taxon>
        <taxon>Adineta</taxon>
    </lineage>
</organism>
<dbReference type="EMBL" id="CAJNOR010002156">
    <property type="protein sequence ID" value="CAF1255522.1"/>
    <property type="molecule type" value="Genomic_DNA"/>
</dbReference>
<proteinExistence type="predicted"/>
<dbReference type="EMBL" id="CAJNOJ010000334">
    <property type="protein sequence ID" value="CAF1404716.1"/>
    <property type="molecule type" value="Genomic_DNA"/>
</dbReference>
<dbReference type="Proteomes" id="UP000663828">
    <property type="component" value="Unassembled WGS sequence"/>
</dbReference>
<accession>A0A815LIM7</accession>
<comment type="caution">
    <text evidence="2">The sequence shown here is derived from an EMBL/GenBank/DDBJ whole genome shotgun (WGS) entry which is preliminary data.</text>
</comment>
<dbReference type="Proteomes" id="UP000663852">
    <property type="component" value="Unassembled WGS sequence"/>
</dbReference>
<keyword evidence="3" id="KW-1185">Reference proteome</keyword>
<dbReference type="OrthoDB" id="93990at2759"/>
<gene>
    <name evidence="2" type="ORF">EDS130_LOCUS36269</name>
    <name evidence="1" type="ORF">XAT740_LOCUS26493</name>
</gene>
<reference evidence="2" key="1">
    <citation type="submission" date="2021-02" db="EMBL/GenBank/DDBJ databases">
        <authorList>
            <person name="Nowell W R."/>
        </authorList>
    </citation>
    <scope>NUCLEOTIDE SEQUENCE</scope>
</reference>
<evidence type="ECO:0000313" key="1">
    <source>
        <dbReference type="EMBL" id="CAF1255522.1"/>
    </source>
</evidence>